<dbReference type="InterPro" id="IPR004210">
    <property type="entry name" value="BESS_motif"/>
</dbReference>
<dbReference type="InParanoid" id="A0A6L2PFB0"/>
<feature type="domain" description="BESS" evidence="3">
    <location>
        <begin position="130"/>
        <end position="169"/>
    </location>
</feature>
<dbReference type="Pfam" id="PF02944">
    <property type="entry name" value="BESS"/>
    <property type="match status" value="1"/>
</dbReference>
<evidence type="ECO:0000256" key="1">
    <source>
        <dbReference type="PROSITE-ProRule" id="PRU00371"/>
    </source>
</evidence>
<accession>A0A6L2PFB0</accession>
<proteinExistence type="predicted"/>
<feature type="region of interest" description="Disordered" evidence="2">
    <location>
        <begin position="56"/>
        <end position="94"/>
    </location>
</feature>
<reference evidence="5" key="1">
    <citation type="submission" date="2020-01" db="EMBL/GenBank/DDBJ databases">
        <title>Draft genome sequence of the Termite Coptotermes fromosanus.</title>
        <authorList>
            <person name="Itakura S."/>
            <person name="Yosikawa Y."/>
            <person name="Umezawa K."/>
        </authorList>
    </citation>
    <scope>NUCLEOTIDE SEQUENCE [LARGE SCALE GENOMIC DNA]</scope>
</reference>
<comment type="caution">
    <text evidence="4">The sequence shown here is derived from an EMBL/GenBank/DDBJ whole genome shotgun (WGS) entry which is preliminary data.</text>
</comment>
<organism evidence="4 5">
    <name type="scientific">Coptotermes formosanus</name>
    <name type="common">Formosan subterranean termite</name>
    <dbReference type="NCBI Taxonomy" id="36987"/>
    <lineage>
        <taxon>Eukaryota</taxon>
        <taxon>Metazoa</taxon>
        <taxon>Ecdysozoa</taxon>
        <taxon>Arthropoda</taxon>
        <taxon>Hexapoda</taxon>
        <taxon>Insecta</taxon>
        <taxon>Pterygota</taxon>
        <taxon>Neoptera</taxon>
        <taxon>Polyneoptera</taxon>
        <taxon>Dictyoptera</taxon>
        <taxon>Blattodea</taxon>
        <taxon>Blattoidea</taxon>
        <taxon>Termitoidae</taxon>
        <taxon>Rhinotermitidae</taxon>
        <taxon>Coptotermes</taxon>
    </lineage>
</organism>
<dbReference type="Proteomes" id="UP000502823">
    <property type="component" value="Unassembled WGS sequence"/>
</dbReference>
<gene>
    <name evidence="4" type="ORF">Cfor_02001</name>
</gene>
<evidence type="ECO:0000256" key="2">
    <source>
        <dbReference type="SAM" id="MobiDB-lite"/>
    </source>
</evidence>
<evidence type="ECO:0000259" key="3">
    <source>
        <dbReference type="PROSITE" id="PS51031"/>
    </source>
</evidence>
<dbReference type="PROSITE" id="PS51031">
    <property type="entry name" value="BESS"/>
    <property type="match status" value="1"/>
</dbReference>
<protein>
    <recommendedName>
        <fullName evidence="3">BESS domain-containing protein</fullName>
    </recommendedName>
</protein>
<dbReference type="OrthoDB" id="8188417at2759"/>
<dbReference type="EMBL" id="BLKM01000081">
    <property type="protein sequence ID" value="GFG28807.1"/>
    <property type="molecule type" value="Genomic_DNA"/>
</dbReference>
<feature type="compositionally biased region" description="Polar residues" evidence="2">
    <location>
        <begin position="67"/>
        <end position="76"/>
    </location>
</feature>
<comment type="subcellular location">
    <subcellularLocation>
        <location evidence="1">Nucleus</location>
    </subcellularLocation>
</comment>
<dbReference type="AlphaFoldDB" id="A0A6L2PFB0"/>
<dbReference type="GO" id="GO:0003677">
    <property type="term" value="F:DNA binding"/>
    <property type="evidence" value="ECO:0007669"/>
    <property type="project" value="InterPro"/>
</dbReference>
<keyword evidence="5" id="KW-1185">Reference proteome</keyword>
<dbReference type="GO" id="GO:0005634">
    <property type="term" value="C:nucleus"/>
    <property type="evidence" value="ECO:0007669"/>
    <property type="project" value="UniProtKB-SubCell"/>
</dbReference>
<evidence type="ECO:0000313" key="4">
    <source>
        <dbReference type="EMBL" id="GFG28807.1"/>
    </source>
</evidence>
<evidence type="ECO:0000313" key="5">
    <source>
        <dbReference type="Proteomes" id="UP000502823"/>
    </source>
</evidence>
<sequence length="443" mass="49423">MYRRELKKVHDIKSGQAAGTARESKWQYFTTMSFVNAVMIPRRTSPNVPAVEELACGSSPSFDDKSASTNDSINDIENNEFSESVSEESRPTKNLGTKRKMNIQEEALDLEKKKVRIMEERPRKKSQADEDEDYMFLMSLLPSIKKLDDIQRLQLRMDFLSSVTRRLQVSKNLLLPVNSVPTASHISCPPSPPACLPADVATMEPPPDLARDRHPTVRTNTPPHGSPMPHDLKTSGSSDYAYTYPGMNGGSGYEHLSGGAYDHGGHHDHFHVVDDHGTHDHDHYRDDEQYHITPRDIAFGFLTFMIILTNLQSGLINLSKNTNLLGVITSRKRRDISKLYSMSDVPEGVLPFPTKLDEKNWLLVEDKQVRCMQHSVCATNRQLARDLGATGQALGRYLSDLVARSVDASWARLVADAGTAGLAGVDCNVLYRGCHSHLDAEPK</sequence>
<keyword evidence="1" id="KW-0539">Nucleus</keyword>
<feature type="region of interest" description="Disordered" evidence="2">
    <location>
        <begin position="207"/>
        <end position="232"/>
    </location>
</feature>
<name>A0A6L2PFB0_COPFO</name>